<dbReference type="AlphaFoldDB" id="A0A3P8QSL5"/>
<dbReference type="InterPro" id="IPR023111">
    <property type="entry name" value="Titin-like_dom_sf"/>
</dbReference>
<dbReference type="OMA" id="ESYSACW"/>
<reference evidence="1" key="1">
    <citation type="submission" date="2018-05" db="EMBL/GenBank/DDBJ databases">
        <authorList>
            <person name="Datahose"/>
        </authorList>
    </citation>
    <scope>NUCLEOTIDE SEQUENCE</scope>
</reference>
<dbReference type="Bgee" id="ENSACLG00000021656">
    <property type="expression patterns" value="Expressed in muscle tissue and 2 other cell types or tissues"/>
</dbReference>
<dbReference type="PANTHER" id="PTHR15143:SF0">
    <property type="entry name" value="TELETHONIN"/>
    <property type="match status" value="1"/>
</dbReference>
<dbReference type="Pfam" id="PF09470">
    <property type="entry name" value="Telethonin"/>
    <property type="match status" value="1"/>
</dbReference>
<dbReference type="OrthoDB" id="9949665at2759"/>
<dbReference type="GO" id="GO:0003009">
    <property type="term" value="P:skeletal muscle contraction"/>
    <property type="evidence" value="ECO:0007669"/>
    <property type="project" value="TreeGrafter"/>
</dbReference>
<dbReference type="Gene3D" id="2.20.160.10">
    <property type="entry name" value="titin domain like"/>
    <property type="match status" value="1"/>
</dbReference>
<dbReference type="GO" id="GO:0035995">
    <property type="term" value="P:detection of muscle stretch"/>
    <property type="evidence" value="ECO:0007669"/>
    <property type="project" value="TreeGrafter"/>
</dbReference>
<dbReference type="GeneTree" id="ENSGT01120000277463"/>
<dbReference type="GO" id="GO:0070080">
    <property type="term" value="F:titin Z domain binding"/>
    <property type="evidence" value="ECO:0007669"/>
    <property type="project" value="TreeGrafter"/>
</dbReference>
<reference evidence="1" key="3">
    <citation type="submission" date="2025-09" db="UniProtKB">
        <authorList>
            <consortium name="Ensembl"/>
        </authorList>
    </citation>
    <scope>IDENTIFICATION</scope>
</reference>
<dbReference type="GO" id="GO:0060048">
    <property type="term" value="P:cardiac muscle contraction"/>
    <property type="evidence" value="ECO:0007669"/>
    <property type="project" value="TreeGrafter"/>
</dbReference>
<protein>
    <submittedName>
        <fullName evidence="1">Uncharacterized protein</fullName>
    </submittedName>
</protein>
<dbReference type="GO" id="GO:0048769">
    <property type="term" value="P:sarcomerogenesis"/>
    <property type="evidence" value="ECO:0007669"/>
    <property type="project" value="TreeGrafter"/>
</dbReference>
<dbReference type="GO" id="GO:0008307">
    <property type="term" value="F:structural constituent of muscle"/>
    <property type="evidence" value="ECO:0007669"/>
    <property type="project" value="TreeGrafter"/>
</dbReference>
<dbReference type="PANTHER" id="PTHR15143">
    <property type="entry name" value="TELETHONIN"/>
    <property type="match status" value="1"/>
</dbReference>
<name>A0A3P8QSL5_ASTCA</name>
<evidence type="ECO:0000313" key="1">
    <source>
        <dbReference type="Ensembl" id="ENSACLP00000031927.2"/>
    </source>
</evidence>
<dbReference type="InterPro" id="IPR015667">
    <property type="entry name" value="Telethonin"/>
</dbReference>
<dbReference type="GO" id="GO:0055003">
    <property type="term" value="P:cardiac myofibril assembly"/>
    <property type="evidence" value="ECO:0007669"/>
    <property type="project" value="TreeGrafter"/>
</dbReference>
<dbReference type="GO" id="GO:0030241">
    <property type="term" value="P:skeletal muscle myosin thick filament assembly"/>
    <property type="evidence" value="ECO:0007669"/>
    <property type="project" value="TreeGrafter"/>
</dbReference>
<dbReference type="Proteomes" id="UP000265100">
    <property type="component" value="Chromosome 11"/>
</dbReference>
<accession>A0A3P8QSL5</accession>
<evidence type="ECO:0000313" key="2">
    <source>
        <dbReference type="Proteomes" id="UP000265100"/>
    </source>
</evidence>
<proteinExistence type="predicted"/>
<keyword evidence="2" id="KW-1185">Reference proteome</keyword>
<organism evidence="1 2">
    <name type="scientific">Astatotilapia calliptera</name>
    <name type="common">Eastern happy</name>
    <name type="synonym">Chromis callipterus</name>
    <dbReference type="NCBI Taxonomy" id="8154"/>
    <lineage>
        <taxon>Eukaryota</taxon>
        <taxon>Metazoa</taxon>
        <taxon>Chordata</taxon>
        <taxon>Craniata</taxon>
        <taxon>Vertebrata</taxon>
        <taxon>Euteleostomi</taxon>
        <taxon>Actinopterygii</taxon>
        <taxon>Neopterygii</taxon>
        <taxon>Teleostei</taxon>
        <taxon>Neoteleostei</taxon>
        <taxon>Acanthomorphata</taxon>
        <taxon>Ovalentaria</taxon>
        <taxon>Cichlomorphae</taxon>
        <taxon>Cichliformes</taxon>
        <taxon>Cichlidae</taxon>
        <taxon>African cichlids</taxon>
        <taxon>Pseudocrenilabrinae</taxon>
        <taxon>Haplochromini</taxon>
        <taxon>Astatotilapia</taxon>
    </lineage>
</organism>
<sequence>HTHTHFSRRGGCYLVNSWCDLREENRWKKESYEACWVSLVLETRPQYSLLWCFKIDSIRRESYKQQQVAHFMVERSPSQILMLGSTSGAMTKHQLPLFNTSREVDRTTTSFRHTEEPVIKEKLIAGADRQGTGATTDQDLSKPVRVNFRASSLMSSPREISNRVQRRE</sequence>
<dbReference type="Ensembl" id="ENSACLT00000032678.2">
    <property type="protein sequence ID" value="ENSACLP00000031927.2"/>
    <property type="gene ID" value="ENSACLG00000021656.2"/>
</dbReference>
<dbReference type="GO" id="GO:0030674">
    <property type="term" value="F:protein-macromolecule adaptor activity"/>
    <property type="evidence" value="ECO:0007669"/>
    <property type="project" value="TreeGrafter"/>
</dbReference>
<dbReference type="GO" id="GO:0031432">
    <property type="term" value="F:titin binding"/>
    <property type="evidence" value="ECO:0007669"/>
    <property type="project" value="TreeGrafter"/>
</dbReference>
<dbReference type="GO" id="GO:0055008">
    <property type="term" value="P:cardiac muscle tissue morphogenesis"/>
    <property type="evidence" value="ECO:0007669"/>
    <property type="project" value="TreeGrafter"/>
</dbReference>
<dbReference type="GO" id="GO:0030018">
    <property type="term" value="C:Z disc"/>
    <property type="evidence" value="ECO:0007669"/>
    <property type="project" value="TreeGrafter"/>
</dbReference>
<dbReference type="GO" id="GO:0030240">
    <property type="term" value="P:skeletal muscle thin filament assembly"/>
    <property type="evidence" value="ECO:0007669"/>
    <property type="project" value="TreeGrafter"/>
</dbReference>
<reference evidence="1" key="2">
    <citation type="submission" date="2025-08" db="UniProtKB">
        <authorList>
            <consortium name="Ensembl"/>
        </authorList>
    </citation>
    <scope>IDENTIFICATION</scope>
</reference>